<dbReference type="PIRSF" id="PIRSF012641">
    <property type="entry name" value="UCP012641"/>
    <property type="match status" value="1"/>
</dbReference>
<dbReference type="Gene3D" id="3.40.390.70">
    <property type="match status" value="1"/>
</dbReference>
<evidence type="ECO:0000313" key="3">
    <source>
        <dbReference type="Proteomes" id="UP000262257"/>
    </source>
</evidence>
<dbReference type="InterPro" id="IPR031321">
    <property type="entry name" value="UCP012641"/>
</dbReference>
<name>A0A3D3G2J6_ACIRA</name>
<evidence type="ECO:0000259" key="1">
    <source>
        <dbReference type="Pfam" id="PF10005"/>
    </source>
</evidence>
<feature type="domain" description="Zinc-ribbon" evidence="1">
    <location>
        <begin position="4"/>
        <end position="97"/>
    </location>
</feature>
<dbReference type="AlphaFoldDB" id="A0A3D3G2J6"/>
<dbReference type="Proteomes" id="UP000262257">
    <property type="component" value="Unassembled WGS sequence"/>
</dbReference>
<accession>A0A3D3G2J6</accession>
<sequence>MKIFYCQQCQNQVFFNNIYCEKCQAALGYIVEKKIMGTFKPVNDQLWQHADPKDSKPDYKPCYNYVHHQVCNWMIPVDDPNMYCPSCQLTHKIPDLSIPENKQYWGALEQAKRRFLYLTQQMNILPRPKTDDHDRYGLRFNFLMPLPHESVMTGHADGVITLNASEADVVHRERTRLNMGENYRTLLGHFRHESGHYYFDLLTHTYPEWLEEFRQLFGDERQDYAKALEHHYEQGAPENWSESYISQYASAHPWEDWAETWAHYLHMMDTLDTAYHAGLRLEPNRPSDPAMKFKESPIGSQDFEQTLINWFALSYSLNALNRSMGLEDAYPFTLSDTVLDKLRFIHNGLLKVALQPEVREA</sequence>
<dbReference type="RefSeq" id="WP_111282697.1">
    <property type="nucleotide sequence ID" value="NZ_CP030031.1"/>
</dbReference>
<dbReference type="KEGG" id="arj:DOM24_14275"/>
<gene>
    <name evidence="2" type="ORF">DIC32_13130</name>
</gene>
<dbReference type="InterPro" id="IPR011201">
    <property type="entry name" value="Zinc-ribbon_6_bact"/>
</dbReference>
<dbReference type="GeneID" id="56307269"/>
<dbReference type="EMBL" id="DPXL01000163">
    <property type="protein sequence ID" value="HCM32260.1"/>
    <property type="molecule type" value="Genomic_DNA"/>
</dbReference>
<evidence type="ECO:0000313" key="2">
    <source>
        <dbReference type="EMBL" id="HCM32260.1"/>
    </source>
</evidence>
<dbReference type="Pfam" id="PF10005">
    <property type="entry name" value="Zn_ribbon_DZR_6"/>
    <property type="match status" value="1"/>
</dbReference>
<protein>
    <recommendedName>
        <fullName evidence="1">Zinc-ribbon domain-containing protein</fullName>
    </recommendedName>
</protein>
<proteinExistence type="predicted"/>
<reference evidence="2 3" key="1">
    <citation type="journal article" date="2018" name="Nat. Biotechnol.">
        <title>A standardized bacterial taxonomy based on genome phylogeny substantially revises the tree of life.</title>
        <authorList>
            <person name="Parks D.H."/>
            <person name="Chuvochina M."/>
            <person name="Waite D.W."/>
            <person name="Rinke C."/>
            <person name="Skarshewski A."/>
            <person name="Chaumeil P.A."/>
            <person name="Hugenholtz P."/>
        </authorList>
    </citation>
    <scope>NUCLEOTIDE SEQUENCE [LARGE SCALE GENOMIC DNA]</scope>
    <source>
        <strain evidence="2">UBA10045</strain>
    </source>
</reference>
<organism evidence="2 3">
    <name type="scientific">Acinetobacter radioresistens</name>
    <dbReference type="NCBI Taxonomy" id="40216"/>
    <lineage>
        <taxon>Bacteria</taxon>
        <taxon>Pseudomonadati</taxon>
        <taxon>Pseudomonadota</taxon>
        <taxon>Gammaproteobacteria</taxon>
        <taxon>Moraxellales</taxon>
        <taxon>Moraxellaceae</taxon>
        <taxon>Acinetobacter</taxon>
    </lineage>
</organism>
<dbReference type="Pfam" id="PF15887">
    <property type="entry name" value="Peptidase_Mx"/>
    <property type="match status" value="1"/>
</dbReference>
<comment type="caution">
    <text evidence="2">The sequence shown here is derived from an EMBL/GenBank/DDBJ whole genome shotgun (WGS) entry which is preliminary data.</text>
</comment>